<dbReference type="EMBL" id="JARIHO010000003">
    <property type="protein sequence ID" value="KAJ7363836.1"/>
    <property type="molecule type" value="Genomic_DNA"/>
</dbReference>
<name>A0AAD7AMX3_9AGAR</name>
<keyword evidence="2" id="KW-1185">Reference proteome</keyword>
<sequence>GVCVNYARPDVAAAFAVYWGDNSAHNRGLGIPGRQLDSRTVLHAILFALTMANPSRVIEISTTSKYAVRSICYLAGGNHTRGWTCANGDLLDLIARAIQARSAQTVFTFI</sequence>
<dbReference type="AlphaFoldDB" id="A0AAD7AMX3"/>
<dbReference type="InterPro" id="IPR012337">
    <property type="entry name" value="RNaseH-like_sf"/>
</dbReference>
<dbReference type="Proteomes" id="UP001218218">
    <property type="component" value="Unassembled WGS sequence"/>
</dbReference>
<protein>
    <recommendedName>
        <fullName evidence="3">RNase H type-1 domain-containing protein</fullName>
    </recommendedName>
</protein>
<dbReference type="SUPFAM" id="SSF53098">
    <property type="entry name" value="Ribonuclease H-like"/>
    <property type="match status" value="1"/>
</dbReference>
<evidence type="ECO:0008006" key="3">
    <source>
        <dbReference type="Google" id="ProtNLM"/>
    </source>
</evidence>
<proteinExistence type="predicted"/>
<evidence type="ECO:0000313" key="2">
    <source>
        <dbReference type="Proteomes" id="UP001218218"/>
    </source>
</evidence>
<dbReference type="Gene3D" id="3.30.420.10">
    <property type="entry name" value="Ribonuclease H-like superfamily/Ribonuclease H"/>
    <property type="match status" value="1"/>
</dbReference>
<organism evidence="1 2">
    <name type="scientific">Mycena albidolilacea</name>
    <dbReference type="NCBI Taxonomy" id="1033008"/>
    <lineage>
        <taxon>Eukaryota</taxon>
        <taxon>Fungi</taxon>
        <taxon>Dikarya</taxon>
        <taxon>Basidiomycota</taxon>
        <taxon>Agaricomycotina</taxon>
        <taxon>Agaricomycetes</taxon>
        <taxon>Agaricomycetidae</taxon>
        <taxon>Agaricales</taxon>
        <taxon>Marasmiineae</taxon>
        <taxon>Mycenaceae</taxon>
        <taxon>Mycena</taxon>
    </lineage>
</organism>
<reference evidence="1" key="1">
    <citation type="submission" date="2023-03" db="EMBL/GenBank/DDBJ databases">
        <title>Massive genome expansion in bonnet fungi (Mycena s.s.) driven by repeated elements and novel gene families across ecological guilds.</title>
        <authorList>
            <consortium name="Lawrence Berkeley National Laboratory"/>
            <person name="Harder C.B."/>
            <person name="Miyauchi S."/>
            <person name="Viragh M."/>
            <person name="Kuo A."/>
            <person name="Thoen E."/>
            <person name="Andreopoulos B."/>
            <person name="Lu D."/>
            <person name="Skrede I."/>
            <person name="Drula E."/>
            <person name="Henrissat B."/>
            <person name="Morin E."/>
            <person name="Kohler A."/>
            <person name="Barry K."/>
            <person name="LaButti K."/>
            <person name="Morin E."/>
            <person name="Salamov A."/>
            <person name="Lipzen A."/>
            <person name="Mereny Z."/>
            <person name="Hegedus B."/>
            <person name="Baldrian P."/>
            <person name="Stursova M."/>
            <person name="Weitz H."/>
            <person name="Taylor A."/>
            <person name="Grigoriev I.V."/>
            <person name="Nagy L.G."/>
            <person name="Martin F."/>
            <person name="Kauserud H."/>
        </authorList>
    </citation>
    <scope>NUCLEOTIDE SEQUENCE</scope>
    <source>
        <strain evidence="1">CBHHK002</strain>
    </source>
</reference>
<dbReference type="InterPro" id="IPR036397">
    <property type="entry name" value="RNaseH_sf"/>
</dbReference>
<accession>A0AAD7AMX3</accession>
<gene>
    <name evidence="1" type="ORF">DFH08DRAFT_639277</name>
</gene>
<feature type="non-terminal residue" evidence="1">
    <location>
        <position position="1"/>
    </location>
</feature>
<evidence type="ECO:0000313" key="1">
    <source>
        <dbReference type="EMBL" id="KAJ7363836.1"/>
    </source>
</evidence>
<comment type="caution">
    <text evidence="1">The sequence shown here is derived from an EMBL/GenBank/DDBJ whole genome shotgun (WGS) entry which is preliminary data.</text>
</comment>
<feature type="non-terminal residue" evidence="1">
    <location>
        <position position="110"/>
    </location>
</feature>
<dbReference type="GO" id="GO:0003676">
    <property type="term" value="F:nucleic acid binding"/>
    <property type="evidence" value="ECO:0007669"/>
    <property type="project" value="InterPro"/>
</dbReference>